<dbReference type="RefSeq" id="WP_377344687.1">
    <property type="nucleotide sequence ID" value="NZ_JBHLTP010000002.1"/>
</dbReference>
<dbReference type="EMBL" id="JBHLTP010000002">
    <property type="protein sequence ID" value="MFC0522172.1"/>
    <property type="molecule type" value="Genomic_DNA"/>
</dbReference>
<name>A0ABV6LIK7_9BACI</name>
<organism evidence="1 2">
    <name type="scientific">Pontibacillus salicampi</name>
    <dbReference type="NCBI Taxonomy" id="1449801"/>
    <lineage>
        <taxon>Bacteria</taxon>
        <taxon>Bacillati</taxon>
        <taxon>Bacillota</taxon>
        <taxon>Bacilli</taxon>
        <taxon>Bacillales</taxon>
        <taxon>Bacillaceae</taxon>
        <taxon>Pontibacillus</taxon>
    </lineage>
</organism>
<accession>A0ABV6LIK7</accession>
<dbReference type="Pfam" id="PF10719">
    <property type="entry name" value="ComFB"/>
    <property type="match status" value="1"/>
</dbReference>
<proteinExistence type="predicted"/>
<comment type="caution">
    <text evidence="1">The sequence shown here is derived from an EMBL/GenBank/DDBJ whole genome shotgun (WGS) entry which is preliminary data.</text>
</comment>
<protein>
    <submittedName>
        <fullName evidence="1">Late competence development ComFB family protein</fullName>
    </submittedName>
</protein>
<sequence>MERKIVNVMEDLASSLITVMLTSPEYQLFCKCEQCRMDILAYSLNNLPSHYVSTKEGKERAFEQLNTNQHRRWINKRIIHAIHVVGKYPKHYKAVQ</sequence>
<evidence type="ECO:0000313" key="2">
    <source>
        <dbReference type="Proteomes" id="UP001589836"/>
    </source>
</evidence>
<keyword evidence="2" id="KW-1185">Reference proteome</keyword>
<dbReference type="Proteomes" id="UP001589836">
    <property type="component" value="Unassembled WGS sequence"/>
</dbReference>
<dbReference type="InterPro" id="IPR019657">
    <property type="entry name" value="ComFB"/>
</dbReference>
<reference evidence="1 2" key="1">
    <citation type="submission" date="2024-09" db="EMBL/GenBank/DDBJ databases">
        <authorList>
            <person name="Sun Q."/>
            <person name="Mori K."/>
        </authorList>
    </citation>
    <scope>NUCLEOTIDE SEQUENCE [LARGE SCALE GENOMIC DNA]</scope>
    <source>
        <strain evidence="1 2">NCAIM B.02529</strain>
    </source>
</reference>
<evidence type="ECO:0000313" key="1">
    <source>
        <dbReference type="EMBL" id="MFC0522172.1"/>
    </source>
</evidence>
<gene>
    <name evidence="1" type="ORF">ACFFGV_01030</name>
</gene>